<name>A0A918XWI7_9PROT</name>
<keyword evidence="3" id="KW-1185">Reference proteome</keyword>
<evidence type="ECO:0000256" key="1">
    <source>
        <dbReference type="SAM" id="SignalP"/>
    </source>
</evidence>
<feature type="chain" id="PRO_5037640987" description="Lipoprotein" evidence="1">
    <location>
        <begin position="18"/>
        <end position="64"/>
    </location>
</feature>
<feature type="signal peptide" evidence="1">
    <location>
        <begin position="1"/>
        <end position="17"/>
    </location>
</feature>
<dbReference type="Proteomes" id="UP000630353">
    <property type="component" value="Unassembled WGS sequence"/>
</dbReference>
<dbReference type="PROSITE" id="PS51257">
    <property type="entry name" value="PROKAR_LIPOPROTEIN"/>
    <property type="match status" value="1"/>
</dbReference>
<dbReference type="EMBL" id="BMZS01000011">
    <property type="protein sequence ID" value="GHD59783.1"/>
    <property type="molecule type" value="Genomic_DNA"/>
</dbReference>
<organism evidence="2 3">
    <name type="scientific">Thalassobaculum fulvum</name>
    <dbReference type="NCBI Taxonomy" id="1633335"/>
    <lineage>
        <taxon>Bacteria</taxon>
        <taxon>Pseudomonadati</taxon>
        <taxon>Pseudomonadota</taxon>
        <taxon>Alphaproteobacteria</taxon>
        <taxon>Rhodospirillales</taxon>
        <taxon>Thalassobaculaceae</taxon>
        <taxon>Thalassobaculum</taxon>
    </lineage>
</organism>
<reference evidence="2" key="1">
    <citation type="journal article" date="2014" name="Int. J. Syst. Evol. Microbiol.">
        <title>Complete genome sequence of Corynebacterium casei LMG S-19264T (=DSM 44701T), isolated from a smear-ripened cheese.</title>
        <authorList>
            <consortium name="US DOE Joint Genome Institute (JGI-PGF)"/>
            <person name="Walter F."/>
            <person name="Albersmeier A."/>
            <person name="Kalinowski J."/>
            <person name="Ruckert C."/>
        </authorList>
    </citation>
    <scope>NUCLEOTIDE SEQUENCE</scope>
    <source>
        <strain evidence="2">KCTC 42651</strain>
    </source>
</reference>
<evidence type="ECO:0008006" key="4">
    <source>
        <dbReference type="Google" id="ProtNLM"/>
    </source>
</evidence>
<keyword evidence="1" id="KW-0732">Signal</keyword>
<reference evidence="2" key="2">
    <citation type="submission" date="2020-09" db="EMBL/GenBank/DDBJ databases">
        <authorList>
            <person name="Sun Q."/>
            <person name="Kim S."/>
        </authorList>
    </citation>
    <scope>NUCLEOTIDE SEQUENCE</scope>
    <source>
        <strain evidence="2">KCTC 42651</strain>
    </source>
</reference>
<evidence type="ECO:0000313" key="2">
    <source>
        <dbReference type="EMBL" id="GHD59783.1"/>
    </source>
</evidence>
<dbReference type="AlphaFoldDB" id="A0A918XWI7"/>
<comment type="caution">
    <text evidence="2">The sequence shown here is derived from an EMBL/GenBank/DDBJ whole genome shotgun (WGS) entry which is preliminary data.</text>
</comment>
<gene>
    <name evidence="2" type="ORF">GCM10017083_44780</name>
</gene>
<accession>A0A918XWI7</accession>
<evidence type="ECO:0000313" key="3">
    <source>
        <dbReference type="Proteomes" id="UP000630353"/>
    </source>
</evidence>
<dbReference type="RefSeq" id="WP_189993836.1">
    <property type="nucleotide sequence ID" value="NZ_BMZS01000011.1"/>
</dbReference>
<sequence>MTALRALAVLAVGLLAAACSDTVPTRRALADLARSACRGVGSCTVVCGDGSTLDGRPVAARCRP</sequence>
<proteinExistence type="predicted"/>
<protein>
    <recommendedName>
        <fullName evidence="4">Lipoprotein</fullName>
    </recommendedName>
</protein>